<evidence type="ECO:0000313" key="1">
    <source>
        <dbReference type="EMBL" id="MDP9794719.1"/>
    </source>
</evidence>
<evidence type="ECO:0000313" key="2">
    <source>
        <dbReference type="Proteomes" id="UP001240984"/>
    </source>
</evidence>
<name>A0ABT9MTK2_9ACTN</name>
<organism evidence="1 2">
    <name type="scientific">Catenuloplanes nepalensis</name>
    <dbReference type="NCBI Taxonomy" id="587533"/>
    <lineage>
        <taxon>Bacteria</taxon>
        <taxon>Bacillati</taxon>
        <taxon>Actinomycetota</taxon>
        <taxon>Actinomycetes</taxon>
        <taxon>Micromonosporales</taxon>
        <taxon>Micromonosporaceae</taxon>
        <taxon>Catenuloplanes</taxon>
    </lineage>
</organism>
<dbReference type="RefSeq" id="WP_306829948.1">
    <property type="nucleotide sequence ID" value="NZ_JAUSRA010000001.1"/>
</dbReference>
<dbReference type="EMBL" id="JAUSRA010000001">
    <property type="protein sequence ID" value="MDP9794719.1"/>
    <property type="molecule type" value="Genomic_DNA"/>
</dbReference>
<proteinExistence type="predicted"/>
<accession>A0ABT9MTK2</accession>
<reference evidence="1 2" key="1">
    <citation type="submission" date="2023-07" db="EMBL/GenBank/DDBJ databases">
        <title>Sequencing the genomes of 1000 actinobacteria strains.</title>
        <authorList>
            <person name="Klenk H.-P."/>
        </authorList>
    </citation>
    <scope>NUCLEOTIDE SEQUENCE [LARGE SCALE GENOMIC DNA]</scope>
    <source>
        <strain evidence="1 2">DSM 44710</strain>
    </source>
</reference>
<dbReference type="Proteomes" id="UP001240984">
    <property type="component" value="Unassembled WGS sequence"/>
</dbReference>
<protein>
    <submittedName>
        <fullName evidence="1">Uncharacterized protein</fullName>
    </submittedName>
</protein>
<gene>
    <name evidence="1" type="ORF">J2S43_003231</name>
</gene>
<comment type="caution">
    <text evidence="1">The sequence shown here is derived from an EMBL/GenBank/DDBJ whole genome shotgun (WGS) entry which is preliminary data.</text>
</comment>
<keyword evidence="2" id="KW-1185">Reference proteome</keyword>
<sequence>MGRYWDVRGHVGCDEDQVAEMRGIVDRVAAERVGVMLPAEQARLYTGGWRFPERTINWTSYVFFGATMRWSGRELVRAQLDEIAALDEVTGLFLIDDDELSESLLWIVEGGAVTERSREFLRELP</sequence>